<dbReference type="Pfam" id="PF01048">
    <property type="entry name" value="PNP_UDP_1"/>
    <property type="match status" value="1"/>
</dbReference>
<dbReference type="InterPro" id="IPR000845">
    <property type="entry name" value="Nucleoside_phosphorylase_d"/>
</dbReference>
<dbReference type="GO" id="GO:0009116">
    <property type="term" value="P:nucleoside metabolic process"/>
    <property type="evidence" value="ECO:0007669"/>
    <property type="project" value="InterPro"/>
</dbReference>
<evidence type="ECO:0000313" key="2">
    <source>
        <dbReference type="EMBL" id="OJJ52401.1"/>
    </source>
</evidence>
<dbReference type="GO" id="GO:0003824">
    <property type="term" value="F:catalytic activity"/>
    <property type="evidence" value="ECO:0007669"/>
    <property type="project" value="InterPro"/>
</dbReference>
<feature type="domain" description="Nucleoside phosphorylase" evidence="1">
    <location>
        <begin position="48"/>
        <end position="363"/>
    </location>
</feature>
<dbReference type="OrthoDB" id="1658288at2759"/>
<dbReference type="VEuPathDB" id="FungiDB:ASPSYDRAFT_707636"/>
<keyword evidence="3" id="KW-1185">Reference proteome</keyword>
<dbReference type="InterPro" id="IPR035994">
    <property type="entry name" value="Nucleoside_phosphorylase_sf"/>
</dbReference>
<proteinExistence type="predicted"/>
<dbReference type="STRING" id="1036612.A0A1L9SZ97"/>
<gene>
    <name evidence="2" type="ORF">ASPSYDRAFT_707636</name>
</gene>
<dbReference type="GeneID" id="63766604"/>
<protein>
    <recommendedName>
        <fullName evidence="1">Nucleoside phosphorylase domain-containing protein</fullName>
    </recommendedName>
</protein>
<dbReference type="PANTHER" id="PTHR46082:SF6">
    <property type="entry name" value="AAA+ ATPASE DOMAIN-CONTAINING PROTEIN-RELATED"/>
    <property type="match status" value="1"/>
</dbReference>
<dbReference type="PANTHER" id="PTHR46082">
    <property type="entry name" value="ATP/GTP-BINDING PROTEIN-RELATED"/>
    <property type="match status" value="1"/>
</dbReference>
<name>A0A1L9SZ97_9EURO</name>
<dbReference type="SUPFAM" id="SSF53167">
    <property type="entry name" value="Purine and uridine phosphorylases"/>
    <property type="match status" value="1"/>
</dbReference>
<dbReference type="EMBL" id="KV878602">
    <property type="protein sequence ID" value="OJJ52401.1"/>
    <property type="molecule type" value="Genomic_DNA"/>
</dbReference>
<dbReference type="InterPro" id="IPR053137">
    <property type="entry name" value="NLR-like"/>
</dbReference>
<reference evidence="3" key="1">
    <citation type="journal article" date="2017" name="Genome Biol.">
        <title>Comparative genomics reveals high biological diversity and specific adaptations in the industrially and medically important fungal genus Aspergillus.</title>
        <authorList>
            <person name="de Vries R.P."/>
            <person name="Riley R."/>
            <person name="Wiebenga A."/>
            <person name="Aguilar-Osorio G."/>
            <person name="Amillis S."/>
            <person name="Uchima C.A."/>
            <person name="Anderluh G."/>
            <person name="Asadollahi M."/>
            <person name="Askin M."/>
            <person name="Barry K."/>
            <person name="Battaglia E."/>
            <person name="Bayram O."/>
            <person name="Benocci T."/>
            <person name="Braus-Stromeyer S.A."/>
            <person name="Caldana C."/>
            <person name="Canovas D."/>
            <person name="Cerqueira G.C."/>
            <person name="Chen F."/>
            <person name="Chen W."/>
            <person name="Choi C."/>
            <person name="Clum A."/>
            <person name="Dos Santos R.A."/>
            <person name="Damasio A.R."/>
            <person name="Diallinas G."/>
            <person name="Emri T."/>
            <person name="Fekete E."/>
            <person name="Flipphi M."/>
            <person name="Freyberg S."/>
            <person name="Gallo A."/>
            <person name="Gournas C."/>
            <person name="Habgood R."/>
            <person name="Hainaut M."/>
            <person name="Harispe M.L."/>
            <person name="Henrissat B."/>
            <person name="Hilden K.S."/>
            <person name="Hope R."/>
            <person name="Hossain A."/>
            <person name="Karabika E."/>
            <person name="Karaffa L."/>
            <person name="Karanyi Z."/>
            <person name="Krasevec N."/>
            <person name="Kuo A."/>
            <person name="Kusch H."/>
            <person name="LaButti K."/>
            <person name="Lagendijk E.L."/>
            <person name="Lapidus A."/>
            <person name="Levasseur A."/>
            <person name="Lindquist E."/>
            <person name="Lipzen A."/>
            <person name="Logrieco A.F."/>
            <person name="MacCabe A."/>
            <person name="Maekelae M.R."/>
            <person name="Malavazi I."/>
            <person name="Melin P."/>
            <person name="Meyer V."/>
            <person name="Mielnichuk N."/>
            <person name="Miskei M."/>
            <person name="Molnar A.P."/>
            <person name="Mule G."/>
            <person name="Ngan C.Y."/>
            <person name="Orejas M."/>
            <person name="Orosz E."/>
            <person name="Ouedraogo J.P."/>
            <person name="Overkamp K.M."/>
            <person name="Park H.-S."/>
            <person name="Perrone G."/>
            <person name="Piumi F."/>
            <person name="Punt P.J."/>
            <person name="Ram A.F."/>
            <person name="Ramon A."/>
            <person name="Rauscher S."/>
            <person name="Record E."/>
            <person name="Riano-Pachon D.M."/>
            <person name="Robert V."/>
            <person name="Roehrig J."/>
            <person name="Ruller R."/>
            <person name="Salamov A."/>
            <person name="Salih N.S."/>
            <person name="Samson R.A."/>
            <person name="Sandor E."/>
            <person name="Sanguinetti M."/>
            <person name="Schuetze T."/>
            <person name="Sepcic K."/>
            <person name="Shelest E."/>
            <person name="Sherlock G."/>
            <person name="Sophianopoulou V."/>
            <person name="Squina F.M."/>
            <person name="Sun H."/>
            <person name="Susca A."/>
            <person name="Todd R.B."/>
            <person name="Tsang A."/>
            <person name="Unkles S.E."/>
            <person name="van de Wiele N."/>
            <person name="van Rossen-Uffink D."/>
            <person name="Oliveira J.V."/>
            <person name="Vesth T.C."/>
            <person name="Visser J."/>
            <person name="Yu J.-H."/>
            <person name="Zhou M."/>
            <person name="Andersen M.R."/>
            <person name="Archer D.B."/>
            <person name="Baker S.E."/>
            <person name="Benoit I."/>
            <person name="Brakhage A.A."/>
            <person name="Braus G.H."/>
            <person name="Fischer R."/>
            <person name="Frisvad J.C."/>
            <person name="Goldman G.H."/>
            <person name="Houbraken J."/>
            <person name="Oakley B."/>
            <person name="Pocsi I."/>
            <person name="Scazzocchio C."/>
            <person name="Seiboth B."/>
            <person name="vanKuyk P.A."/>
            <person name="Wortman J."/>
            <person name="Dyer P.S."/>
            <person name="Grigoriev I.V."/>
        </authorList>
    </citation>
    <scope>NUCLEOTIDE SEQUENCE [LARGE SCALE GENOMIC DNA]</scope>
    <source>
        <strain evidence="3">CBS 593.65</strain>
    </source>
</reference>
<dbReference type="RefSeq" id="XP_040696207.1">
    <property type="nucleotide sequence ID" value="XM_040850531.1"/>
</dbReference>
<sequence>MASEIRQEHIVRQNWDKIKLETSIFSRRLCHRDEINPRMRPRSRDEFEIAIICALPLEADAVEALFDESYDKLSQIYGKEPQDDNIYTSGRIGQHSVVLCYMPGMGKGSAASVASGLRVSYTAIKYALVVGICGGVPFPSQNTAIILGDVIIGDSVVEYDFGGQYPDKFRRKNDARGTIGPTKEIQTLLAGLKTRNARIQVQKRVSQSLENLQKHTGSEWYYPGTIEDVLFEASCRHRHYRQPLVVNYFRAHCNCSIDLVCDAALKSDCKELGCVGKPVQRDRLSSDSPKPVVHIGPIASGDTVMKSGEHRDNLAKELGVIGFEMEGAGVQQNIPCVVIKGVCDYADSHKNKLWQNYAAATAASCAKVFLEYLIPTTKVADPIARKTRLLTEQSPDLEDYRGSIDYPCLSLLPEVAHVNSNGIVTGNKPMVRSTSIF</sequence>
<organism evidence="2 3">
    <name type="scientific">Aspergillus sydowii CBS 593.65</name>
    <dbReference type="NCBI Taxonomy" id="1036612"/>
    <lineage>
        <taxon>Eukaryota</taxon>
        <taxon>Fungi</taxon>
        <taxon>Dikarya</taxon>
        <taxon>Ascomycota</taxon>
        <taxon>Pezizomycotina</taxon>
        <taxon>Eurotiomycetes</taxon>
        <taxon>Eurotiomycetidae</taxon>
        <taxon>Eurotiales</taxon>
        <taxon>Aspergillaceae</taxon>
        <taxon>Aspergillus</taxon>
        <taxon>Aspergillus subgen. Nidulantes</taxon>
    </lineage>
</organism>
<dbReference type="AlphaFoldDB" id="A0A1L9SZ97"/>
<evidence type="ECO:0000259" key="1">
    <source>
        <dbReference type="Pfam" id="PF01048"/>
    </source>
</evidence>
<accession>A0A1L9SZ97</accession>
<evidence type="ECO:0000313" key="3">
    <source>
        <dbReference type="Proteomes" id="UP000184356"/>
    </source>
</evidence>
<dbReference type="Gene3D" id="3.40.50.1580">
    <property type="entry name" value="Nucleoside phosphorylase domain"/>
    <property type="match status" value="1"/>
</dbReference>
<dbReference type="Proteomes" id="UP000184356">
    <property type="component" value="Unassembled WGS sequence"/>
</dbReference>